<reference evidence="2" key="1">
    <citation type="journal article" date="2020" name="New Phytol.">
        <title>Comparative genomics reveals dynamic genome evolution in host specialist ectomycorrhizal fungi.</title>
        <authorList>
            <person name="Lofgren L.A."/>
            <person name="Nguyen N.H."/>
            <person name="Vilgalys R."/>
            <person name="Ruytinx J."/>
            <person name="Liao H.L."/>
            <person name="Branco S."/>
            <person name="Kuo A."/>
            <person name="LaButti K."/>
            <person name="Lipzen A."/>
            <person name="Andreopoulos W."/>
            <person name="Pangilinan J."/>
            <person name="Riley R."/>
            <person name="Hundley H."/>
            <person name="Na H."/>
            <person name="Barry K."/>
            <person name="Grigoriev I.V."/>
            <person name="Stajich J.E."/>
            <person name="Kennedy P.G."/>
        </authorList>
    </citation>
    <scope>NUCLEOTIDE SEQUENCE</scope>
    <source>
        <strain evidence="2">FC203</strain>
    </source>
</reference>
<dbReference type="RefSeq" id="XP_041232869.1">
    <property type="nucleotide sequence ID" value="XM_041360140.1"/>
</dbReference>
<dbReference type="AlphaFoldDB" id="A0AAD4ELN3"/>
<evidence type="ECO:0000256" key="1">
    <source>
        <dbReference type="SAM" id="Phobius"/>
    </source>
</evidence>
<name>A0AAD4ELN3_9AGAM</name>
<keyword evidence="1" id="KW-0472">Membrane</keyword>
<gene>
    <name evidence="2" type="ORF">F5891DRAFT_1000966</name>
</gene>
<evidence type="ECO:0000313" key="2">
    <source>
        <dbReference type="EMBL" id="KAG1907294.1"/>
    </source>
</evidence>
<keyword evidence="1" id="KW-1133">Transmembrane helix</keyword>
<keyword evidence="1" id="KW-0812">Transmembrane</keyword>
<dbReference type="Proteomes" id="UP001195769">
    <property type="component" value="Unassembled WGS sequence"/>
</dbReference>
<protein>
    <submittedName>
        <fullName evidence="2">Uncharacterized protein</fullName>
    </submittedName>
</protein>
<feature type="transmembrane region" description="Helical" evidence="1">
    <location>
        <begin position="6"/>
        <end position="22"/>
    </location>
</feature>
<evidence type="ECO:0000313" key="3">
    <source>
        <dbReference type="Proteomes" id="UP001195769"/>
    </source>
</evidence>
<keyword evidence="3" id="KW-1185">Reference proteome</keyword>
<dbReference type="GeneID" id="64654438"/>
<comment type="caution">
    <text evidence="2">The sequence shown here is derived from an EMBL/GenBank/DDBJ whole genome shotgun (WGS) entry which is preliminary data.</text>
</comment>
<accession>A0AAD4ELN3</accession>
<proteinExistence type="predicted"/>
<dbReference type="EMBL" id="JABBWK010000003">
    <property type="protein sequence ID" value="KAG1907294.1"/>
    <property type="molecule type" value="Genomic_DNA"/>
</dbReference>
<sequence>MLQQLSMALTFMLLMIYGWMIASQLQSMHTSDSVIDDSSGIARCDPVAEGSVKVIKSRGKCPYRVALSLSPRLPG</sequence>
<organism evidence="2 3">
    <name type="scientific">Suillus fuscotomentosus</name>
    <dbReference type="NCBI Taxonomy" id="1912939"/>
    <lineage>
        <taxon>Eukaryota</taxon>
        <taxon>Fungi</taxon>
        <taxon>Dikarya</taxon>
        <taxon>Basidiomycota</taxon>
        <taxon>Agaricomycotina</taxon>
        <taxon>Agaricomycetes</taxon>
        <taxon>Agaricomycetidae</taxon>
        <taxon>Boletales</taxon>
        <taxon>Suillineae</taxon>
        <taxon>Suillaceae</taxon>
        <taxon>Suillus</taxon>
    </lineage>
</organism>